<proteinExistence type="predicted"/>
<dbReference type="InterPro" id="IPR058074">
    <property type="entry name" value="Bacteriocin-like"/>
</dbReference>
<dbReference type="AlphaFoldDB" id="A0A1M4ZJT9"/>
<dbReference type="EMBL" id="FQUT01000003">
    <property type="protein sequence ID" value="SHF18340.1"/>
    <property type="molecule type" value="Genomic_DNA"/>
</dbReference>
<dbReference type="RefSeq" id="WP_178362437.1">
    <property type="nucleotide sequence ID" value="NZ_FQUT01000003.1"/>
</dbReference>
<dbReference type="STRING" id="1416778.SAMN05443633_103185"/>
<evidence type="ECO:0000313" key="1">
    <source>
        <dbReference type="EMBL" id="SHF18340.1"/>
    </source>
</evidence>
<dbReference type="Proteomes" id="UP000184518">
    <property type="component" value="Unassembled WGS sequence"/>
</dbReference>
<protein>
    <recommendedName>
        <fullName evidence="3">Bacteriocin-type signal sequence-containing protein</fullName>
    </recommendedName>
</protein>
<organism evidence="1 2">
    <name type="scientific">Chryseobacterium arachidis</name>
    <dbReference type="NCBI Taxonomy" id="1416778"/>
    <lineage>
        <taxon>Bacteria</taxon>
        <taxon>Pseudomonadati</taxon>
        <taxon>Bacteroidota</taxon>
        <taxon>Flavobacteriia</taxon>
        <taxon>Flavobacteriales</taxon>
        <taxon>Weeksellaceae</taxon>
        <taxon>Chryseobacterium group</taxon>
        <taxon>Chryseobacterium</taxon>
    </lineage>
</organism>
<accession>A0A1M4ZJT9</accession>
<evidence type="ECO:0000313" key="2">
    <source>
        <dbReference type="Proteomes" id="UP000184518"/>
    </source>
</evidence>
<reference evidence="2" key="1">
    <citation type="submission" date="2016-11" db="EMBL/GenBank/DDBJ databases">
        <authorList>
            <person name="Varghese N."/>
            <person name="Submissions S."/>
        </authorList>
    </citation>
    <scope>NUCLEOTIDE SEQUENCE [LARGE SCALE GENOMIC DNA]</scope>
    <source>
        <strain evidence="2">DSM 27619</strain>
    </source>
</reference>
<dbReference type="NCBIfam" id="NF047798">
    <property type="entry name" value="leader_Chryseo"/>
    <property type="match status" value="1"/>
</dbReference>
<evidence type="ECO:0008006" key="3">
    <source>
        <dbReference type="Google" id="ProtNLM"/>
    </source>
</evidence>
<gene>
    <name evidence="1" type="ORF">SAMN05443633_103185</name>
</gene>
<keyword evidence="2" id="KW-1185">Reference proteome</keyword>
<sequence>MKNLKKLNRQDLKVISGGTTDQCQVDADCGAVGCAVCVTIRGAFKTCMFVIDPQFC</sequence>
<name>A0A1M4ZJT9_9FLAO</name>